<dbReference type="RefSeq" id="XP_068361969.1">
    <property type="nucleotide sequence ID" value="XM_068502648.1"/>
</dbReference>
<comment type="caution">
    <text evidence="1">The sequence shown here is derived from an EMBL/GenBank/DDBJ whole genome shotgun (WGS) entry which is preliminary data.</text>
</comment>
<dbReference type="VEuPathDB" id="TrichDB:TRFO_22595"/>
<proteinExistence type="predicted"/>
<dbReference type="AlphaFoldDB" id="A0A1J4KBP3"/>
<protein>
    <submittedName>
        <fullName evidence="1">Uncharacterized protein</fullName>
    </submittedName>
</protein>
<sequence>MMDGDPNQTSTKVRNMAMRAIKESGRPITAHEYEQWLQNNENELWQEVVKKCYDYTRVILTNTAKLTLLYKYRCRQQMPGIDNRSVFYGLPNVRYDPELWQELNDKGRPKKMNRRRNIVRDDSMYDLPTSTSFSSRTPSPVIDQQVYIRIPEYIDSQIAFESWNFLSNHMQSSDPIWSQMMAALAEVRELVYRGENCRNIIEKLIQKYQSLQKSEIVNHCAIVFAYEAFTTQLSIDYAPIME</sequence>
<evidence type="ECO:0000313" key="1">
    <source>
        <dbReference type="EMBL" id="OHT08833.1"/>
    </source>
</evidence>
<gene>
    <name evidence="1" type="ORF">TRFO_22595</name>
</gene>
<dbReference type="EMBL" id="MLAK01000657">
    <property type="protein sequence ID" value="OHT08833.1"/>
    <property type="molecule type" value="Genomic_DNA"/>
</dbReference>
<organism evidence="1 2">
    <name type="scientific">Tritrichomonas foetus</name>
    <dbReference type="NCBI Taxonomy" id="1144522"/>
    <lineage>
        <taxon>Eukaryota</taxon>
        <taxon>Metamonada</taxon>
        <taxon>Parabasalia</taxon>
        <taxon>Tritrichomonadida</taxon>
        <taxon>Tritrichomonadidae</taxon>
        <taxon>Tritrichomonas</taxon>
    </lineage>
</organism>
<dbReference type="Proteomes" id="UP000179807">
    <property type="component" value="Unassembled WGS sequence"/>
</dbReference>
<keyword evidence="2" id="KW-1185">Reference proteome</keyword>
<reference evidence="1" key="1">
    <citation type="submission" date="2016-10" db="EMBL/GenBank/DDBJ databases">
        <authorList>
            <person name="Benchimol M."/>
            <person name="Almeida L.G."/>
            <person name="Vasconcelos A.T."/>
            <person name="Perreira-Neves A."/>
            <person name="Rosa I.A."/>
            <person name="Tasca T."/>
            <person name="Bogo M.R."/>
            <person name="de Souza W."/>
        </authorList>
    </citation>
    <scope>NUCLEOTIDE SEQUENCE [LARGE SCALE GENOMIC DNA]</scope>
    <source>
        <strain evidence="1">K</strain>
    </source>
</reference>
<dbReference type="OrthoDB" id="10568593at2759"/>
<evidence type="ECO:0000313" key="2">
    <source>
        <dbReference type="Proteomes" id="UP000179807"/>
    </source>
</evidence>
<name>A0A1J4KBP3_9EUKA</name>
<dbReference type="GeneID" id="94837352"/>
<accession>A0A1J4KBP3</accession>